<reference evidence="6 7" key="1">
    <citation type="submission" date="2017-05" db="EMBL/GenBank/DDBJ databases">
        <title>Bifidobacterium vansinderenii sp. nov.</title>
        <authorList>
            <person name="Lugli G.A."/>
            <person name="Duranti S."/>
            <person name="Mangifesta M."/>
        </authorList>
    </citation>
    <scope>NUCLEOTIDE SEQUENCE [LARGE SCALE GENOMIC DNA]</scope>
    <source>
        <strain evidence="6 7">Tam10B</strain>
    </source>
</reference>
<organism evidence="6 7">
    <name type="scientific">Bifidobacterium vansinderenii</name>
    <dbReference type="NCBI Taxonomy" id="1984871"/>
    <lineage>
        <taxon>Bacteria</taxon>
        <taxon>Bacillati</taxon>
        <taxon>Actinomycetota</taxon>
        <taxon>Actinomycetes</taxon>
        <taxon>Bifidobacteriales</taxon>
        <taxon>Bifidobacteriaceae</taxon>
        <taxon>Bifidobacterium</taxon>
    </lineage>
</organism>
<keyword evidence="1" id="KW-0805">Transcription regulation</keyword>
<name>A0A229VZ86_9BIFI</name>
<dbReference type="PROSITE" id="PS50977">
    <property type="entry name" value="HTH_TETR_2"/>
    <property type="match status" value="1"/>
</dbReference>
<evidence type="ECO:0000256" key="2">
    <source>
        <dbReference type="ARBA" id="ARBA00023125"/>
    </source>
</evidence>
<dbReference type="PANTHER" id="PTHR47506:SF6">
    <property type="entry name" value="HTH-TYPE TRANSCRIPTIONAL REPRESSOR NEMR"/>
    <property type="match status" value="1"/>
</dbReference>
<protein>
    <submittedName>
        <fullName evidence="6">TetR family transcriptional regulator</fullName>
    </submittedName>
</protein>
<evidence type="ECO:0000259" key="5">
    <source>
        <dbReference type="PROSITE" id="PS50977"/>
    </source>
</evidence>
<dbReference type="InterPro" id="IPR009057">
    <property type="entry name" value="Homeodomain-like_sf"/>
</dbReference>
<dbReference type="Pfam" id="PF00440">
    <property type="entry name" value="TetR_N"/>
    <property type="match status" value="1"/>
</dbReference>
<accession>A0A229VZ86</accession>
<keyword evidence="2 4" id="KW-0238">DNA-binding</keyword>
<dbReference type="PANTHER" id="PTHR47506">
    <property type="entry name" value="TRANSCRIPTIONAL REGULATORY PROTEIN"/>
    <property type="match status" value="1"/>
</dbReference>
<evidence type="ECO:0000256" key="1">
    <source>
        <dbReference type="ARBA" id="ARBA00023015"/>
    </source>
</evidence>
<keyword evidence="3" id="KW-0804">Transcription</keyword>
<evidence type="ECO:0000256" key="3">
    <source>
        <dbReference type="ARBA" id="ARBA00023163"/>
    </source>
</evidence>
<keyword evidence="7" id="KW-1185">Reference proteome</keyword>
<dbReference type="AlphaFoldDB" id="A0A229VZ86"/>
<gene>
    <name evidence="6" type="ORF">Tam10B_0896</name>
</gene>
<feature type="DNA-binding region" description="H-T-H motif" evidence="4">
    <location>
        <begin position="42"/>
        <end position="61"/>
    </location>
</feature>
<evidence type="ECO:0000313" key="7">
    <source>
        <dbReference type="Proteomes" id="UP000215433"/>
    </source>
</evidence>
<dbReference type="InterPro" id="IPR001647">
    <property type="entry name" value="HTH_TetR"/>
</dbReference>
<dbReference type="OrthoDB" id="6929199at2"/>
<comment type="caution">
    <text evidence="6">The sequence shown here is derived from an EMBL/GenBank/DDBJ whole genome shotgun (WGS) entry which is preliminary data.</text>
</comment>
<dbReference type="InterPro" id="IPR041583">
    <property type="entry name" value="TetR_C_31"/>
</dbReference>
<dbReference type="GO" id="GO:0003677">
    <property type="term" value="F:DNA binding"/>
    <property type="evidence" value="ECO:0007669"/>
    <property type="project" value="UniProtKB-UniRule"/>
</dbReference>
<dbReference type="RefSeq" id="WP_093960058.1">
    <property type="nucleotide sequence ID" value="NZ_NEWD01000007.1"/>
</dbReference>
<dbReference type="Gene3D" id="1.10.357.10">
    <property type="entry name" value="Tetracycline Repressor, domain 2"/>
    <property type="match status" value="1"/>
</dbReference>
<dbReference type="Proteomes" id="UP000215433">
    <property type="component" value="Unassembled WGS sequence"/>
</dbReference>
<dbReference type="SUPFAM" id="SSF46689">
    <property type="entry name" value="Homeodomain-like"/>
    <property type="match status" value="1"/>
</dbReference>
<feature type="domain" description="HTH tetR-type" evidence="5">
    <location>
        <begin position="19"/>
        <end position="79"/>
    </location>
</feature>
<dbReference type="EMBL" id="NEWD01000007">
    <property type="protein sequence ID" value="OXN00939.1"/>
    <property type="molecule type" value="Genomic_DNA"/>
</dbReference>
<dbReference type="Pfam" id="PF17940">
    <property type="entry name" value="TetR_C_31"/>
    <property type="match status" value="1"/>
</dbReference>
<dbReference type="InterPro" id="IPR036271">
    <property type="entry name" value="Tet_transcr_reg_TetR-rel_C_sf"/>
</dbReference>
<proteinExistence type="predicted"/>
<evidence type="ECO:0000256" key="4">
    <source>
        <dbReference type="PROSITE-ProRule" id="PRU00335"/>
    </source>
</evidence>
<sequence length="199" mass="22575">MTESERGNHARRGELRGDPERRNRIIEACLDVIADKGVAGTSHRVVAAAAGVPLGSMTYYFDGMDDLLHQTFERFADDSVSRMRERFAGIATREEACEAVVRTIVDDVFRNQHDLSLNLEFYTLAARDPAYRDITTRWMGRSREQLRRFFDPRTAQMLDAMIEGFSIHCALSTVPPSEDDIREGVRRIAAVSQSFTNEN</sequence>
<evidence type="ECO:0000313" key="6">
    <source>
        <dbReference type="EMBL" id="OXN00939.1"/>
    </source>
</evidence>
<dbReference type="SUPFAM" id="SSF48498">
    <property type="entry name" value="Tetracyclin repressor-like, C-terminal domain"/>
    <property type="match status" value="1"/>
</dbReference>